<organism evidence="6 7">
    <name type="scientific">Corynebacterium meridianum</name>
    <dbReference type="NCBI Taxonomy" id="2765363"/>
    <lineage>
        <taxon>Bacteria</taxon>
        <taxon>Bacillati</taxon>
        <taxon>Actinomycetota</taxon>
        <taxon>Actinomycetes</taxon>
        <taxon>Mycobacteriales</taxon>
        <taxon>Corynebacteriaceae</taxon>
        <taxon>Corynebacterium</taxon>
    </lineage>
</organism>
<keyword evidence="7" id="KW-1185">Reference proteome</keyword>
<dbReference type="GO" id="GO:0016791">
    <property type="term" value="F:phosphatase activity"/>
    <property type="evidence" value="ECO:0007669"/>
    <property type="project" value="TreeGrafter"/>
</dbReference>
<dbReference type="Pfam" id="PF13456">
    <property type="entry name" value="RVT_3"/>
    <property type="match status" value="1"/>
</dbReference>
<dbReference type="EMBL" id="JAEIOS010000011">
    <property type="protein sequence ID" value="MBI8989367.1"/>
    <property type="molecule type" value="Genomic_DNA"/>
</dbReference>
<feature type="region of interest" description="Disordered" evidence="4">
    <location>
        <begin position="136"/>
        <end position="180"/>
    </location>
</feature>
<dbReference type="SUPFAM" id="SSF53098">
    <property type="entry name" value="Ribonuclease H-like"/>
    <property type="match status" value="1"/>
</dbReference>
<dbReference type="InterPro" id="IPR036397">
    <property type="entry name" value="RNaseH_sf"/>
</dbReference>
<dbReference type="CDD" id="cd09279">
    <property type="entry name" value="RNase_HI_like"/>
    <property type="match status" value="1"/>
</dbReference>
<feature type="binding site" evidence="3">
    <location>
        <position position="242"/>
    </location>
    <ligand>
        <name>substrate</name>
    </ligand>
</feature>
<feature type="active site" description="Proton donor/acceptor; for phosphatase activity" evidence="1">
    <location>
        <position position="266"/>
    </location>
</feature>
<accession>A0A934HZD3</accession>
<dbReference type="Gene3D" id="3.30.420.10">
    <property type="entry name" value="Ribonuclease H-like superfamily/Ribonuclease H"/>
    <property type="match status" value="1"/>
</dbReference>
<name>A0A934HZD3_9CORY</name>
<dbReference type="InterPro" id="IPR014636">
    <property type="entry name" value="RNaseH/PGlycerate_mutase"/>
</dbReference>
<dbReference type="GO" id="GO:0003676">
    <property type="term" value="F:nucleic acid binding"/>
    <property type="evidence" value="ECO:0007669"/>
    <property type="project" value="InterPro"/>
</dbReference>
<feature type="domain" description="RNase H type-1" evidence="5">
    <location>
        <begin position="1"/>
        <end position="135"/>
    </location>
</feature>
<dbReference type="Gene3D" id="3.40.50.1240">
    <property type="entry name" value="Phosphoglycerate mutase-like"/>
    <property type="match status" value="1"/>
</dbReference>
<dbReference type="GO" id="GO:0004523">
    <property type="term" value="F:RNA-DNA hybrid ribonuclease activity"/>
    <property type="evidence" value="ECO:0007669"/>
    <property type="project" value="InterPro"/>
</dbReference>
<dbReference type="InterPro" id="IPR012337">
    <property type="entry name" value="RNaseH-like_sf"/>
</dbReference>
<comment type="caution">
    <text evidence="6">The sequence shown here is derived from an EMBL/GenBank/DDBJ whole genome shotgun (WGS) entry which is preliminary data.</text>
</comment>
<gene>
    <name evidence="6" type="ORF">JDV75_06275</name>
</gene>
<dbReference type="Proteomes" id="UP000645966">
    <property type="component" value="Unassembled WGS sequence"/>
</dbReference>
<dbReference type="InterPro" id="IPR013078">
    <property type="entry name" value="His_Pase_superF_clade-1"/>
</dbReference>
<dbReference type="NCBIfam" id="NF005567">
    <property type="entry name" value="PRK07238.1"/>
    <property type="match status" value="1"/>
</dbReference>
<dbReference type="GO" id="GO:0005737">
    <property type="term" value="C:cytoplasm"/>
    <property type="evidence" value="ECO:0007669"/>
    <property type="project" value="TreeGrafter"/>
</dbReference>
<dbReference type="SMART" id="SM00855">
    <property type="entry name" value="PGAM"/>
    <property type="match status" value="1"/>
</dbReference>
<dbReference type="InterPro" id="IPR029033">
    <property type="entry name" value="His_PPase_superfam"/>
</dbReference>
<dbReference type="SUPFAM" id="SSF53254">
    <property type="entry name" value="Phosphoglycerate mutase-like"/>
    <property type="match status" value="1"/>
</dbReference>
<dbReference type="Pfam" id="PF00300">
    <property type="entry name" value="His_Phos_1"/>
    <property type="match status" value="1"/>
</dbReference>
<dbReference type="RefSeq" id="WP_198738356.1">
    <property type="nucleotide sequence ID" value="NZ_JAEIOS010000011.1"/>
</dbReference>
<feature type="compositionally biased region" description="Low complexity" evidence="4">
    <location>
        <begin position="166"/>
        <end position="176"/>
    </location>
</feature>
<evidence type="ECO:0000259" key="5">
    <source>
        <dbReference type="PROSITE" id="PS50879"/>
    </source>
</evidence>
<sequence length="385" mass="41392">MKVIIEADGGSRGNPGIAGSGTLLLDERGERILRRISEFVGKTTNNVAEYRGLINGLIAAHDLGATHVEVRLDSKLVVEQMSGRWKVKHPDMKRLALEARDLAARFEKINYTWIPRKQNSRADELANIAMDAGADGATPGKIDLGERAGGPPEPTAEPAEPDAKDSAATPTAAPTSWNGAVTRPTRMILLRHGQTEMSAERRYSGRGNPSLTAVGRRQAELAAAMLSARGGIDAIVSSPLARTRETADTCAAALGLDVDVLDDLTELDFGDWDGLTFAQAREADPELHAKWLDDTSVAPPGGESLQAAYRRIKRAKKHIVDTYGEANVLVVSHVTPIKGILRLALDAGPGIFHRMHLDLASLSVAEFYADGPTTVRLVNDTAHLR</sequence>
<protein>
    <submittedName>
        <fullName evidence="6">Bifunctional RNase H/acid phosphatase</fullName>
    </submittedName>
</protein>
<dbReference type="AlphaFoldDB" id="A0A934HZD3"/>
<dbReference type="PANTHER" id="PTHR48100">
    <property type="entry name" value="BROAD-SPECIFICITY PHOSPHATASE YOR283W-RELATED"/>
    <property type="match status" value="1"/>
</dbReference>
<dbReference type="PANTHER" id="PTHR48100:SF1">
    <property type="entry name" value="HISTIDINE PHOSPHATASE FAMILY PROTEIN-RELATED"/>
    <property type="match status" value="1"/>
</dbReference>
<reference evidence="6" key="1">
    <citation type="submission" date="2020-12" db="EMBL/GenBank/DDBJ databases">
        <title>Genome public.</title>
        <authorList>
            <person name="Sun Q."/>
        </authorList>
    </citation>
    <scope>NUCLEOTIDE SEQUENCE</scope>
    <source>
        <strain evidence="6">CCM 8863</strain>
    </source>
</reference>
<dbReference type="PROSITE" id="PS50879">
    <property type="entry name" value="RNASE_H_1"/>
    <property type="match status" value="1"/>
</dbReference>
<evidence type="ECO:0000313" key="7">
    <source>
        <dbReference type="Proteomes" id="UP000645966"/>
    </source>
</evidence>
<evidence type="ECO:0000256" key="2">
    <source>
        <dbReference type="PIRSR" id="PIRSR613078-1"/>
    </source>
</evidence>
<proteinExistence type="predicted"/>
<feature type="active site" description="Proton donor/acceptor" evidence="2">
    <location>
        <position position="266"/>
    </location>
</feature>
<feature type="active site" description="Tele-phosphohistidine intermediate" evidence="1">
    <location>
        <position position="192"/>
    </location>
</feature>
<evidence type="ECO:0000256" key="3">
    <source>
        <dbReference type="PIRSR" id="PIRSR613078-2"/>
    </source>
</evidence>
<dbReference type="InterPro" id="IPR050275">
    <property type="entry name" value="PGM_Phosphatase"/>
</dbReference>
<evidence type="ECO:0000313" key="6">
    <source>
        <dbReference type="EMBL" id="MBI8989367.1"/>
    </source>
</evidence>
<evidence type="ECO:0000256" key="4">
    <source>
        <dbReference type="SAM" id="MobiDB-lite"/>
    </source>
</evidence>
<evidence type="ECO:0000256" key="1">
    <source>
        <dbReference type="PIRSR" id="PIRSR036922-1"/>
    </source>
</evidence>
<dbReference type="InterPro" id="IPR002156">
    <property type="entry name" value="RNaseH_domain"/>
</dbReference>
<dbReference type="PIRSF" id="PIRSF036922">
    <property type="entry name" value="RNaseH_PGAM"/>
    <property type="match status" value="1"/>
</dbReference>
<dbReference type="CDD" id="cd07067">
    <property type="entry name" value="HP_PGM_like"/>
    <property type="match status" value="1"/>
</dbReference>